<name>A0AAP0QG39_9ROSI</name>
<dbReference type="EMBL" id="JBCGBO010000007">
    <property type="protein sequence ID" value="KAK9187744.1"/>
    <property type="molecule type" value="Genomic_DNA"/>
</dbReference>
<protein>
    <submittedName>
        <fullName evidence="1">Uncharacterized protein</fullName>
    </submittedName>
</protein>
<evidence type="ECO:0000313" key="2">
    <source>
        <dbReference type="Proteomes" id="UP001428341"/>
    </source>
</evidence>
<reference evidence="1 2" key="1">
    <citation type="submission" date="2024-05" db="EMBL/GenBank/DDBJ databases">
        <title>Haplotype-resolved chromosome-level genome assembly of Huyou (Citrus changshanensis).</title>
        <authorList>
            <person name="Miao C."/>
            <person name="Chen W."/>
            <person name="Wu Y."/>
            <person name="Wang L."/>
            <person name="Zhao S."/>
            <person name="Grierson D."/>
            <person name="Xu C."/>
            <person name="Chen K."/>
        </authorList>
    </citation>
    <scope>NUCLEOTIDE SEQUENCE [LARGE SCALE GENOMIC DNA]</scope>
    <source>
        <strain evidence="1">01-14</strain>
        <tissue evidence="1">Leaf</tissue>
    </source>
</reference>
<sequence>MSTSQSQPKQAKVSAPKSRVLKEKKARRYALVGCTKDTKGRAGDGSNDVIGSVGVAGERKRAILRLILVVVVGIRCSEIDARASFEGLEEGGDYSGAHPACHVAQAVSRYYAVTGVAIFHYELDFRIL</sequence>
<accession>A0AAP0QG39</accession>
<evidence type="ECO:0000313" key="1">
    <source>
        <dbReference type="EMBL" id="KAK9187744.1"/>
    </source>
</evidence>
<gene>
    <name evidence="1" type="ORF">WN944_019143</name>
</gene>
<dbReference type="Proteomes" id="UP001428341">
    <property type="component" value="Unassembled WGS sequence"/>
</dbReference>
<keyword evidence="2" id="KW-1185">Reference proteome</keyword>
<proteinExistence type="predicted"/>
<organism evidence="1 2">
    <name type="scientific">Citrus x changshan-huyou</name>
    <dbReference type="NCBI Taxonomy" id="2935761"/>
    <lineage>
        <taxon>Eukaryota</taxon>
        <taxon>Viridiplantae</taxon>
        <taxon>Streptophyta</taxon>
        <taxon>Embryophyta</taxon>
        <taxon>Tracheophyta</taxon>
        <taxon>Spermatophyta</taxon>
        <taxon>Magnoliopsida</taxon>
        <taxon>eudicotyledons</taxon>
        <taxon>Gunneridae</taxon>
        <taxon>Pentapetalae</taxon>
        <taxon>rosids</taxon>
        <taxon>malvids</taxon>
        <taxon>Sapindales</taxon>
        <taxon>Rutaceae</taxon>
        <taxon>Aurantioideae</taxon>
        <taxon>Citrus</taxon>
    </lineage>
</organism>
<comment type="caution">
    <text evidence="1">The sequence shown here is derived from an EMBL/GenBank/DDBJ whole genome shotgun (WGS) entry which is preliminary data.</text>
</comment>
<dbReference type="AlphaFoldDB" id="A0AAP0QG39"/>